<feature type="region of interest" description="Disordered" evidence="5">
    <location>
        <begin position="49"/>
        <end position="70"/>
    </location>
</feature>
<evidence type="ECO:0000256" key="1">
    <source>
        <dbReference type="ARBA" id="ARBA00004453"/>
    </source>
</evidence>
<comment type="similarity">
    <text evidence="2">Belongs to the histone-like protein H-NS family.</text>
</comment>
<dbReference type="InterPro" id="IPR027444">
    <property type="entry name" value="H-NS_C_dom"/>
</dbReference>
<evidence type="ECO:0000256" key="5">
    <source>
        <dbReference type="SAM" id="MobiDB-lite"/>
    </source>
</evidence>
<dbReference type="PANTHER" id="PTHR38097">
    <property type="match status" value="1"/>
</dbReference>
<dbReference type="GO" id="GO:0003677">
    <property type="term" value="F:DNA binding"/>
    <property type="evidence" value="ECO:0007669"/>
    <property type="project" value="UniProtKB-KW"/>
</dbReference>
<reference evidence="7 8" key="1">
    <citation type="journal article" date="2020" name="Int. J. Syst. Evol. Microbiol.">
        <title>Paraburkholderia madseniana sp. nov., a phenolic acid-degrading bacterium isolated from acidic forest soil.</title>
        <authorList>
            <person name="Wilhelm R.C."/>
            <person name="Murphy S.J.L."/>
            <person name="Feriancek N.M."/>
            <person name="Karasz D.C."/>
            <person name="DeRito C.M."/>
            <person name="Newman J.D."/>
            <person name="Buckley D.H."/>
        </authorList>
    </citation>
    <scope>NUCLEOTIDE SEQUENCE [LARGE SCALE GENOMIC DNA]</scope>
    <source>
        <strain evidence="7 8">RP11</strain>
    </source>
</reference>
<evidence type="ECO:0000313" key="7">
    <source>
        <dbReference type="EMBL" id="KAE8756960.1"/>
    </source>
</evidence>
<dbReference type="RefSeq" id="WP_154564025.1">
    <property type="nucleotide sequence ID" value="NZ_JAMXWG010000016.1"/>
</dbReference>
<dbReference type="SUPFAM" id="SSF81273">
    <property type="entry name" value="H-NS histone-like proteins"/>
    <property type="match status" value="1"/>
</dbReference>
<dbReference type="Proteomes" id="UP000463700">
    <property type="component" value="Unassembled WGS sequence"/>
</dbReference>
<evidence type="ECO:0000259" key="6">
    <source>
        <dbReference type="SMART" id="SM00528"/>
    </source>
</evidence>
<dbReference type="Gene3D" id="4.10.430.30">
    <property type="match status" value="1"/>
</dbReference>
<dbReference type="Pfam" id="PF00816">
    <property type="entry name" value="Histone_HNS"/>
    <property type="match status" value="1"/>
</dbReference>
<evidence type="ECO:0000313" key="8">
    <source>
        <dbReference type="Proteomes" id="UP000463700"/>
    </source>
</evidence>
<evidence type="ECO:0000256" key="3">
    <source>
        <dbReference type="ARBA" id="ARBA00022490"/>
    </source>
</evidence>
<evidence type="ECO:0000256" key="2">
    <source>
        <dbReference type="ARBA" id="ARBA00010610"/>
    </source>
</evidence>
<dbReference type="AlphaFoldDB" id="A0A6N6WBQ6"/>
<organism evidence="7 8">
    <name type="scientific">Paraburkholderia madseniana</name>
    <dbReference type="NCBI Taxonomy" id="2599607"/>
    <lineage>
        <taxon>Bacteria</taxon>
        <taxon>Pseudomonadati</taxon>
        <taxon>Pseudomonadota</taxon>
        <taxon>Betaproteobacteria</taxon>
        <taxon>Burkholderiales</taxon>
        <taxon>Burkholderiaceae</taxon>
        <taxon>Paraburkholderia</taxon>
    </lineage>
</organism>
<keyword evidence="4" id="KW-0238">DNA-binding</keyword>
<keyword evidence="3" id="KW-0963">Cytoplasm</keyword>
<feature type="domain" description="DNA-binding protein H-NS-like C-terminal" evidence="6">
    <location>
        <begin position="52"/>
        <end position="91"/>
    </location>
</feature>
<dbReference type="OrthoDB" id="9007948at2"/>
<dbReference type="PANTHER" id="PTHR38097:SF2">
    <property type="entry name" value="DNA-BINDING PROTEIN STPA"/>
    <property type="match status" value="1"/>
</dbReference>
<name>A0A6N6WBQ6_9BURK</name>
<proteinExistence type="inferred from homology"/>
<dbReference type="SMART" id="SM00528">
    <property type="entry name" value="HNS"/>
    <property type="match status" value="1"/>
</dbReference>
<dbReference type="EMBL" id="VOSW01000054">
    <property type="protein sequence ID" value="KAE8756960.1"/>
    <property type="molecule type" value="Genomic_DNA"/>
</dbReference>
<protein>
    <submittedName>
        <fullName evidence="7">H-NS histone family protein</fullName>
    </submittedName>
</protein>
<accession>A0A6N6WBQ6</accession>
<evidence type="ECO:0000256" key="4">
    <source>
        <dbReference type="ARBA" id="ARBA00023125"/>
    </source>
</evidence>
<comment type="caution">
    <text evidence="7">The sequence shown here is derived from an EMBL/GenBank/DDBJ whole genome shotgun (WGS) entry which is preliminary data.</text>
</comment>
<gene>
    <name evidence="7" type="ORF">FSO04_26335</name>
</gene>
<comment type="subcellular location">
    <subcellularLocation>
        <location evidence="1">Cytoplasm</location>
        <location evidence="1">Nucleoid</location>
    </subcellularLocation>
</comment>
<sequence>MNKTYLELVSDLAALDKQIQFAWRTERVAAIEQIRGLMRDYGITPSELVGRKRGRTPAPPRYRNPETGQTWTGWGARPVWLLGKDSKEFLIGRR</sequence>
<dbReference type="GO" id="GO:0009295">
    <property type="term" value="C:nucleoid"/>
    <property type="evidence" value="ECO:0007669"/>
    <property type="project" value="UniProtKB-SubCell"/>
</dbReference>